<proteinExistence type="predicted"/>
<name>A0A1I2RKI4_9ACTN</name>
<gene>
    <name evidence="6" type="ORF">FHR37_001123</name>
    <name evidence="7" type="ORF">SAMN05421678_105324</name>
</gene>
<evidence type="ECO:0000313" key="8">
    <source>
        <dbReference type="Proteomes" id="UP000199052"/>
    </source>
</evidence>
<keyword evidence="3" id="KW-0804">Transcription</keyword>
<feature type="domain" description="HTH tetR-type" evidence="5">
    <location>
        <begin position="13"/>
        <end position="73"/>
    </location>
</feature>
<dbReference type="PANTHER" id="PTHR30055:SF234">
    <property type="entry name" value="HTH-TYPE TRANSCRIPTIONAL REGULATOR BETI"/>
    <property type="match status" value="1"/>
</dbReference>
<dbReference type="Proteomes" id="UP000533017">
    <property type="component" value="Unassembled WGS sequence"/>
</dbReference>
<sequence>MSDGTGLRERKKRRTRQILIQTAIRLFDEQGYDQTTVAAVAAAADVSTKTFFNYFPSKEAVLFADTGERIDLAVRLITDHADQEDVGDLLARVAEGVLALMGAAEGSGDEAEEAHAELIYTVRARLVLSVPALQARALHVIFDAQRQLTDALCRAYPDRLDRVSAAAFVGALTGGAQAAALTAIAQGESLAEVRAAARRGIDVALLGIRTAAE</sequence>
<evidence type="ECO:0000313" key="6">
    <source>
        <dbReference type="EMBL" id="NYH82272.1"/>
    </source>
</evidence>
<evidence type="ECO:0000256" key="2">
    <source>
        <dbReference type="ARBA" id="ARBA00023125"/>
    </source>
</evidence>
<evidence type="ECO:0000256" key="4">
    <source>
        <dbReference type="PROSITE-ProRule" id="PRU00335"/>
    </source>
</evidence>
<protein>
    <submittedName>
        <fullName evidence="6">AcrR family transcriptional regulator</fullName>
    </submittedName>
    <submittedName>
        <fullName evidence="7">DNA-binding transcriptional regulator, AcrR family</fullName>
    </submittedName>
</protein>
<dbReference type="InterPro" id="IPR001647">
    <property type="entry name" value="HTH_TetR"/>
</dbReference>
<dbReference type="PROSITE" id="PS50977">
    <property type="entry name" value="HTH_TETR_2"/>
    <property type="match status" value="1"/>
</dbReference>
<dbReference type="AlphaFoldDB" id="A0A1I2RKI4"/>
<accession>A0A1I2RKI4</accession>
<dbReference type="Pfam" id="PF00440">
    <property type="entry name" value="TetR_N"/>
    <property type="match status" value="1"/>
</dbReference>
<keyword evidence="2 4" id="KW-0238">DNA-binding</keyword>
<organism evidence="7 8">
    <name type="scientific">Actinopolymorpha cephalotaxi</name>
    <dbReference type="NCBI Taxonomy" id="504797"/>
    <lineage>
        <taxon>Bacteria</taxon>
        <taxon>Bacillati</taxon>
        <taxon>Actinomycetota</taxon>
        <taxon>Actinomycetes</taxon>
        <taxon>Propionibacteriales</taxon>
        <taxon>Actinopolymorphaceae</taxon>
        <taxon>Actinopolymorpha</taxon>
    </lineage>
</organism>
<dbReference type="OrthoDB" id="956698at2"/>
<dbReference type="SUPFAM" id="SSF46689">
    <property type="entry name" value="Homeodomain-like"/>
    <property type="match status" value="1"/>
</dbReference>
<dbReference type="Proteomes" id="UP000199052">
    <property type="component" value="Unassembled WGS sequence"/>
</dbReference>
<evidence type="ECO:0000256" key="1">
    <source>
        <dbReference type="ARBA" id="ARBA00023015"/>
    </source>
</evidence>
<dbReference type="InterPro" id="IPR009057">
    <property type="entry name" value="Homeodomain-like_sf"/>
</dbReference>
<dbReference type="PRINTS" id="PR00455">
    <property type="entry name" value="HTHTETR"/>
</dbReference>
<dbReference type="GO" id="GO:0000976">
    <property type="term" value="F:transcription cis-regulatory region binding"/>
    <property type="evidence" value="ECO:0007669"/>
    <property type="project" value="TreeGrafter"/>
</dbReference>
<feature type="DNA-binding region" description="H-T-H motif" evidence="4">
    <location>
        <begin position="36"/>
        <end position="55"/>
    </location>
</feature>
<reference evidence="7 8" key="1">
    <citation type="submission" date="2016-10" db="EMBL/GenBank/DDBJ databases">
        <authorList>
            <person name="de Groot N.N."/>
        </authorList>
    </citation>
    <scope>NUCLEOTIDE SEQUENCE [LARGE SCALE GENOMIC DNA]</scope>
    <source>
        <strain evidence="7 8">CPCC 202808</strain>
    </source>
</reference>
<dbReference type="RefSeq" id="WP_092883159.1">
    <property type="nucleotide sequence ID" value="NZ_FOOI01000005.1"/>
</dbReference>
<evidence type="ECO:0000259" key="5">
    <source>
        <dbReference type="PROSITE" id="PS50977"/>
    </source>
</evidence>
<dbReference type="Gene3D" id="1.10.10.60">
    <property type="entry name" value="Homeodomain-like"/>
    <property type="match status" value="1"/>
</dbReference>
<keyword evidence="9" id="KW-1185">Reference proteome</keyword>
<evidence type="ECO:0000313" key="9">
    <source>
        <dbReference type="Proteomes" id="UP000533017"/>
    </source>
</evidence>
<dbReference type="EMBL" id="JACBZA010000001">
    <property type="protein sequence ID" value="NYH82272.1"/>
    <property type="molecule type" value="Genomic_DNA"/>
</dbReference>
<evidence type="ECO:0000256" key="3">
    <source>
        <dbReference type="ARBA" id="ARBA00023163"/>
    </source>
</evidence>
<keyword evidence="1" id="KW-0805">Transcription regulation</keyword>
<dbReference type="GO" id="GO:0003700">
    <property type="term" value="F:DNA-binding transcription factor activity"/>
    <property type="evidence" value="ECO:0007669"/>
    <property type="project" value="TreeGrafter"/>
</dbReference>
<dbReference type="InterPro" id="IPR050109">
    <property type="entry name" value="HTH-type_TetR-like_transc_reg"/>
</dbReference>
<dbReference type="Gene3D" id="1.10.357.10">
    <property type="entry name" value="Tetracycline Repressor, domain 2"/>
    <property type="match status" value="1"/>
</dbReference>
<dbReference type="STRING" id="504797.SAMN05421678_105324"/>
<evidence type="ECO:0000313" key="7">
    <source>
        <dbReference type="EMBL" id="SFG38351.1"/>
    </source>
</evidence>
<reference evidence="6 9" key="2">
    <citation type="submission" date="2020-07" db="EMBL/GenBank/DDBJ databases">
        <title>Sequencing the genomes of 1000 actinobacteria strains.</title>
        <authorList>
            <person name="Klenk H.-P."/>
        </authorList>
    </citation>
    <scope>NUCLEOTIDE SEQUENCE [LARGE SCALE GENOMIC DNA]</scope>
    <source>
        <strain evidence="6 9">DSM 45117</strain>
    </source>
</reference>
<dbReference type="PANTHER" id="PTHR30055">
    <property type="entry name" value="HTH-TYPE TRANSCRIPTIONAL REGULATOR RUTR"/>
    <property type="match status" value="1"/>
</dbReference>
<dbReference type="EMBL" id="FOOI01000005">
    <property type="protein sequence ID" value="SFG38351.1"/>
    <property type="molecule type" value="Genomic_DNA"/>
</dbReference>